<evidence type="ECO:0000259" key="2">
    <source>
        <dbReference type="Pfam" id="PF01055"/>
    </source>
</evidence>
<organism evidence="3">
    <name type="scientific">marine sediment metagenome</name>
    <dbReference type="NCBI Taxonomy" id="412755"/>
    <lineage>
        <taxon>unclassified sequences</taxon>
        <taxon>metagenomes</taxon>
        <taxon>ecological metagenomes</taxon>
    </lineage>
</organism>
<dbReference type="SUPFAM" id="SSF51445">
    <property type="entry name" value="(Trans)glycosidases"/>
    <property type="match status" value="1"/>
</dbReference>
<evidence type="ECO:0000256" key="1">
    <source>
        <dbReference type="ARBA" id="ARBA00007806"/>
    </source>
</evidence>
<feature type="non-terminal residue" evidence="3">
    <location>
        <position position="111"/>
    </location>
</feature>
<feature type="domain" description="Glycoside hydrolase family 31 TIM barrel" evidence="2">
    <location>
        <begin position="1"/>
        <end position="111"/>
    </location>
</feature>
<dbReference type="GO" id="GO:0005975">
    <property type="term" value="P:carbohydrate metabolic process"/>
    <property type="evidence" value="ECO:0007669"/>
    <property type="project" value="InterPro"/>
</dbReference>
<comment type="caution">
    <text evidence="3">The sequence shown here is derived from an EMBL/GenBank/DDBJ whole genome shotgun (WGS) entry which is preliminary data.</text>
</comment>
<dbReference type="AlphaFoldDB" id="X1VND4"/>
<dbReference type="Pfam" id="PF01055">
    <property type="entry name" value="Glyco_hydro_31_2nd"/>
    <property type="match status" value="1"/>
</dbReference>
<dbReference type="EMBL" id="BARW01040911">
    <property type="protein sequence ID" value="GAJ21287.1"/>
    <property type="molecule type" value="Genomic_DNA"/>
</dbReference>
<evidence type="ECO:0000313" key="3">
    <source>
        <dbReference type="EMBL" id="GAJ21287.1"/>
    </source>
</evidence>
<sequence>WKDKIIQFMKAGCFSIIMSDFGEDVPFDACYHNGRSGQEMHNLYQLLYQKASFEAVAEGTGHRGLVNARSGTAGMQRYPICWSGDPNCEWEDMLTDLRAGLSIGLSGVPFW</sequence>
<dbReference type="GO" id="GO:0004553">
    <property type="term" value="F:hydrolase activity, hydrolyzing O-glycosyl compounds"/>
    <property type="evidence" value="ECO:0007669"/>
    <property type="project" value="InterPro"/>
</dbReference>
<protein>
    <recommendedName>
        <fullName evidence="2">Glycoside hydrolase family 31 TIM barrel domain-containing protein</fullName>
    </recommendedName>
</protein>
<gene>
    <name evidence="3" type="ORF">S12H4_61564</name>
</gene>
<dbReference type="InterPro" id="IPR051816">
    <property type="entry name" value="Glycosyl_Hydrolase_31"/>
</dbReference>
<dbReference type="Gene3D" id="3.20.20.80">
    <property type="entry name" value="Glycosidases"/>
    <property type="match status" value="1"/>
</dbReference>
<name>X1VND4_9ZZZZ</name>
<dbReference type="PANTHER" id="PTHR43863">
    <property type="entry name" value="HYDROLASE, PUTATIVE (AFU_ORTHOLOGUE AFUA_1G03140)-RELATED"/>
    <property type="match status" value="1"/>
</dbReference>
<dbReference type="PANTHER" id="PTHR43863:SF2">
    <property type="entry name" value="MALTASE-GLUCOAMYLASE"/>
    <property type="match status" value="1"/>
</dbReference>
<feature type="non-terminal residue" evidence="3">
    <location>
        <position position="1"/>
    </location>
</feature>
<accession>X1VND4</accession>
<comment type="similarity">
    <text evidence="1">Belongs to the glycosyl hydrolase 31 family.</text>
</comment>
<dbReference type="InterPro" id="IPR017853">
    <property type="entry name" value="GH"/>
</dbReference>
<dbReference type="InterPro" id="IPR000322">
    <property type="entry name" value="Glyco_hydro_31_TIM"/>
</dbReference>
<proteinExistence type="inferred from homology"/>
<reference evidence="3" key="1">
    <citation type="journal article" date="2014" name="Front. Microbiol.">
        <title>High frequency of phylogenetically diverse reductive dehalogenase-homologous genes in deep subseafloor sedimentary metagenomes.</title>
        <authorList>
            <person name="Kawai M."/>
            <person name="Futagami T."/>
            <person name="Toyoda A."/>
            <person name="Takaki Y."/>
            <person name="Nishi S."/>
            <person name="Hori S."/>
            <person name="Arai W."/>
            <person name="Tsubouchi T."/>
            <person name="Morono Y."/>
            <person name="Uchiyama I."/>
            <person name="Ito T."/>
            <person name="Fujiyama A."/>
            <person name="Inagaki F."/>
            <person name="Takami H."/>
        </authorList>
    </citation>
    <scope>NUCLEOTIDE SEQUENCE</scope>
    <source>
        <strain evidence="3">Expedition CK06-06</strain>
    </source>
</reference>